<evidence type="ECO:0000313" key="3">
    <source>
        <dbReference type="Proteomes" id="UP001474421"/>
    </source>
</evidence>
<dbReference type="AlphaFoldDB" id="A0AAW1C6T4"/>
<dbReference type="GO" id="GO:0007018">
    <property type="term" value="P:microtubule-based movement"/>
    <property type="evidence" value="ECO:0007669"/>
    <property type="project" value="InterPro"/>
</dbReference>
<evidence type="ECO:0000313" key="2">
    <source>
        <dbReference type="EMBL" id="KAK9409398.1"/>
    </source>
</evidence>
<comment type="caution">
    <text evidence="2">The sequence shown here is derived from an EMBL/GenBank/DDBJ whole genome shotgun (WGS) entry which is preliminary data.</text>
</comment>
<dbReference type="Pfam" id="PF23081">
    <property type="entry name" value="HTH_KIF26A_B_1st"/>
    <property type="match status" value="1"/>
</dbReference>
<keyword evidence="3" id="KW-1185">Reference proteome</keyword>
<feature type="domain" description="Kinesin-like protein KIF26A/B helical" evidence="1">
    <location>
        <begin position="2"/>
        <end position="56"/>
    </location>
</feature>
<protein>
    <submittedName>
        <fullName evidence="2">KIF26A: Kinesin family member 26A</fullName>
    </submittedName>
</protein>
<reference evidence="2 3" key="1">
    <citation type="journal article" date="2024" name="Proc. Natl. Acad. Sci. U.S.A.">
        <title>The genetic regulatory architecture and epigenomic basis for age-related changes in rattlesnake venom.</title>
        <authorList>
            <person name="Hogan M.P."/>
            <person name="Holding M.L."/>
            <person name="Nystrom G.S."/>
            <person name="Colston T.J."/>
            <person name="Bartlett D.A."/>
            <person name="Mason A.J."/>
            <person name="Ellsworth S.A."/>
            <person name="Rautsaw R.M."/>
            <person name="Lawrence K.C."/>
            <person name="Strickland J.L."/>
            <person name="He B."/>
            <person name="Fraser P."/>
            <person name="Margres M.J."/>
            <person name="Gilbert D.M."/>
            <person name="Gibbs H.L."/>
            <person name="Parkinson C.L."/>
            <person name="Rokyta D.R."/>
        </authorList>
    </citation>
    <scope>NUCLEOTIDE SEQUENCE [LARGE SCALE GENOMIC DNA]</scope>
    <source>
        <strain evidence="2">DRR0105</strain>
    </source>
</reference>
<sequence length="175" mass="18463">MDPQLSALIFDKLQVPECLQKPRSEGESRCDVCAAHLNQLKQEAIQVIHNLDQASCQEATGPPTNAVAMAAVIPSLTSKNMVSVSSQRDLSLMAGQGGRQPGNTTSYFSGTERKKGLGWPQGAGGFPNSSVQVTVAPSGLSGALSSVTIQAQQYLEGMWSISRVNSFLPQACLNG</sequence>
<dbReference type="GO" id="GO:0003777">
    <property type="term" value="F:microtubule motor activity"/>
    <property type="evidence" value="ECO:0007669"/>
    <property type="project" value="InterPro"/>
</dbReference>
<name>A0AAW1C6T4_CROAD</name>
<proteinExistence type="predicted"/>
<dbReference type="PANTHER" id="PTHR21608">
    <property type="entry name" value="KINESIN-LIKE PROTEIN CG14535"/>
    <property type="match status" value="1"/>
</dbReference>
<dbReference type="PANTHER" id="PTHR21608:SF6">
    <property type="entry name" value="KINESIN-LIKE PROTEIN KIF26A"/>
    <property type="match status" value="1"/>
</dbReference>
<organism evidence="2 3">
    <name type="scientific">Crotalus adamanteus</name>
    <name type="common">Eastern diamondback rattlesnake</name>
    <dbReference type="NCBI Taxonomy" id="8729"/>
    <lineage>
        <taxon>Eukaryota</taxon>
        <taxon>Metazoa</taxon>
        <taxon>Chordata</taxon>
        <taxon>Craniata</taxon>
        <taxon>Vertebrata</taxon>
        <taxon>Euteleostomi</taxon>
        <taxon>Lepidosauria</taxon>
        <taxon>Squamata</taxon>
        <taxon>Bifurcata</taxon>
        <taxon>Unidentata</taxon>
        <taxon>Episquamata</taxon>
        <taxon>Toxicofera</taxon>
        <taxon>Serpentes</taxon>
        <taxon>Colubroidea</taxon>
        <taxon>Viperidae</taxon>
        <taxon>Crotalinae</taxon>
        <taxon>Crotalus</taxon>
    </lineage>
</organism>
<gene>
    <name evidence="2" type="ORF">NXF25_000573</name>
</gene>
<dbReference type="InterPro" id="IPR057090">
    <property type="entry name" value="HTH_KIF26A_B_1st"/>
</dbReference>
<accession>A0AAW1C6T4</accession>
<dbReference type="Proteomes" id="UP001474421">
    <property type="component" value="Unassembled WGS sequence"/>
</dbReference>
<dbReference type="InterPro" id="IPR027640">
    <property type="entry name" value="Kinesin-like_fam"/>
</dbReference>
<dbReference type="EMBL" id="JAOTOJ010000001">
    <property type="protein sequence ID" value="KAK9409398.1"/>
    <property type="molecule type" value="Genomic_DNA"/>
</dbReference>
<evidence type="ECO:0000259" key="1">
    <source>
        <dbReference type="Pfam" id="PF23081"/>
    </source>
</evidence>